<comment type="caution">
    <text evidence="4">The sequence shown here is derived from an EMBL/GenBank/DDBJ whole genome shotgun (WGS) entry which is preliminary data.</text>
</comment>
<dbReference type="Gene3D" id="3.60.21.10">
    <property type="match status" value="1"/>
</dbReference>
<reference evidence="4 5" key="1">
    <citation type="submission" date="2024-05" db="EMBL/GenBank/DDBJ databases">
        <authorList>
            <person name="Duchaud E."/>
        </authorList>
    </citation>
    <scope>NUCLEOTIDE SEQUENCE [LARGE SCALE GENOMIC DNA]</scope>
    <source>
        <strain evidence="4">Ena-SAMPLE-TAB-13-05-2024-13:56:06:370-140305</strain>
    </source>
</reference>
<protein>
    <recommendedName>
        <fullName evidence="2">Phosphoesterase</fullName>
        <ecNumber evidence="2">3.1.4.-</ecNumber>
    </recommendedName>
</protein>
<dbReference type="GO" id="GO:0016787">
    <property type="term" value="F:hydrolase activity"/>
    <property type="evidence" value="ECO:0007669"/>
    <property type="project" value="UniProtKB-KW"/>
</dbReference>
<evidence type="ECO:0000259" key="3">
    <source>
        <dbReference type="Pfam" id="PF12850"/>
    </source>
</evidence>
<evidence type="ECO:0000256" key="1">
    <source>
        <dbReference type="ARBA" id="ARBA00008950"/>
    </source>
</evidence>
<dbReference type="EMBL" id="CAXJRC010000011">
    <property type="protein sequence ID" value="CAL2105944.1"/>
    <property type="molecule type" value="Genomic_DNA"/>
</dbReference>
<comment type="similarity">
    <text evidence="1 2">Belongs to the metallophosphoesterase superfamily. YfcE family.</text>
</comment>
<keyword evidence="5" id="KW-1185">Reference proteome</keyword>
<dbReference type="NCBIfam" id="TIGR00040">
    <property type="entry name" value="yfcE"/>
    <property type="match status" value="1"/>
</dbReference>
<keyword evidence="4" id="KW-0378">Hydrolase</keyword>
<gene>
    <name evidence="4" type="ORF">T190115A13A_10100</name>
</gene>
<proteinExistence type="inferred from homology"/>
<dbReference type="SUPFAM" id="SSF56300">
    <property type="entry name" value="Metallo-dependent phosphatases"/>
    <property type="match status" value="1"/>
</dbReference>
<keyword evidence="2" id="KW-0479">Metal-binding</keyword>
<dbReference type="EC" id="3.1.4.-" evidence="2"/>
<dbReference type="InterPro" id="IPR029052">
    <property type="entry name" value="Metallo-depent_PP-like"/>
</dbReference>
<dbReference type="Proteomes" id="UP001497602">
    <property type="component" value="Unassembled WGS sequence"/>
</dbReference>
<evidence type="ECO:0000313" key="5">
    <source>
        <dbReference type="Proteomes" id="UP001497602"/>
    </source>
</evidence>
<dbReference type="RefSeq" id="WP_348737770.1">
    <property type="nucleotide sequence ID" value="NZ_CAXJRC010000011.1"/>
</dbReference>
<dbReference type="InterPro" id="IPR024654">
    <property type="entry name" value="Calcineurin-like_PHP_lpxH"/>
</dbReference>
<comment type="cofactor">
    <cofactor evidence="2">
        <name>a divalent metal cation</name>
        <dbReference type="ChEBI" id="CHEBI:60240"/>
    </cofactor>
</comment>
<evidence type="ECO:0000256" key="2">
    <source>
        <dbReference type="RuleBase" id="RU362039"/>
    </source>
</evidence>
<dbReference type="Pfam" id="PF12850">
    <property type="entry name" value="Metallophos_2"/>
    <property type="match status" value="1"/>
</dbReference>
<evidence type="ECO:0000313" key="4">
    <source>
        <dbReference type="EMBL" id="CAL2105944.1"/>
    </source>
</evidence>
<accession>A0ABP1FC41</accession>
<dbReference type="InterPro" id="IPR000979">
    <property type="entry name" value="Phosphodiesterase_MJ0936/Vps29"/>
</dbReference>
<sequence>MKKILLLSDTHSYIDAQILKFVKLADEVWHAGDIGDLKVTDTLKKYKPLRAVYGNIDDKDARAEFPLDAKFIVEGVSVWITHIGGYPNKYNQRVREDLKKERPKLFICGHSHILKVQFDEKLQILHLNPGAAGNHGFHKVRTMLRFELDKGAVKNMEVIELAKRG</sequence>
<feature type="domain" description="Calcineurin-like phosphoesterase" evidence="3">
    <location>
        <begin position="3"/>
        <end position="150"/>
    </location>
</feature>
<organism evidence="4 5">
    <name type="scientific">Tenacibaculum vairaonense</name>
    <dbReference type="NCBI Taxonomy" id="3137860"/>
    <lineage>
        <taxon>Bacteria</taxon>
        <taxon>Pseudomonadati</taxon>
        <taxon>Bacteroidota</taxon>
        <taxon>Flavobacteriia</taxon>
        <taxon>Flavobacteriales</taxon>
        <taxon>Flavobacteriaceae</taxon>
        <taxon>Tenacibaculum</taxon>
    </lineage>
</organism>
<name>A0ABP1FC41_9FLAO</name>